<evidence type="ECO:0000259" key="2">
    <source>
        <dbReference type="Pfam" id="PF20229"/>
    </source>
</evidence>
<evidence type="ECO:0000256" key="1">
    <source>
        <dbReference type="SAM" id="Coils"/>
    </source>
</evidence>
<accession>A0A975QMB0</accession>
<feature type="domain" description="ChrB N-terminal" evidence="2">
    <location>
        <begin position="18"/>
        <end position="175"/>
    </location>
</feature>
<evidence type="ECO:0000313" key="3">
    <source>
        <dbReference type="EMBL" id="QVJ03214.1"/>
    </source>
</evidence>
<reference evidence="3" key="1">
    <citation type="submission" date="2021-05" db="EMBL/GenBank/DDBJ databases">
        <authorList>
            <person name="Kaiqin L."/>
            <person name="Jian G."/>
        </authorList>
    </citation>
    <scope>NUCLEOTIDE SEQUENCE</scope>
    <source>
        <strain evidence="3">HDS5</strain>
    </source>
</reference>
<dbReference type="Proteomes" id="UP000682416">
    <property type="component" value="Chromosome"/>
</dbReference>
<sequence length="184" mass="20721">MRWILAVVQVPAKPSRHRVAVWRELRRAGAVPVSQGTWALPAAEAFRPFVERATELAVEGGGRVAVYDVEPRDADARAFVEDAFRAARIDEWGEFTSDCGRFEAEIAKEIAKEKFTFAELEEEEQSLERLRRWFRDLRRRDVLALPEARAAAERLTACADALEAYSELVYAAMHGQGAVEPPAH</sequence>
<dbReference type="EMBL" id="CP074402">
    <property type="protein sequence ID" value="QVJ03214.1"/>
    <property type="molecule type" value="Genomic_DNA"/>
</dbReference>
<dbReference type="KEGG" id="nec:KGD82_08660"/>
<dbReference type="InterPro" id="IPR046858">
    <property type="entry name" value="ChrB_N"/>
</dbReference>
<feature type="coiled-coil region" evidence="1">
    <location>
        <begin position="110"/>
        <end position="140"/>
    </location>
</feature>
<keyword evidence="4" id="KW-1185">Reference proteome</keyword>
<organism evidence="3 4">
    <name type="scientific">Nocardiopsis eucommiae</name>
    <dbReference type="NCBI Taxonomy" id="2831970"/>
    <lineage>
        <taxon>Bacteria</taxon>
        <taxon>Bacillati</taxon>
        <taxon>Actinomycetota</taxon>
        <taxon>Actinomycetes</taxon>
        <taxon>Streptosporangiales</taxon>
        <taxon>Nocardiopsidaceae</taxon>
        <taxon>Nocardiopsis</taxon>
    </lineage>
</organism>
<keyword evidence="1" id="KW-0175">Coiled coil</keyword>
<proteinExistence type="predicted"/>
<dbReference type="AlphaFoldDB" id="A0A975QMB0"/>
<protein>
    <submittedName>
        <fullName evidence="3">Chromate resistance protein ChrB</fullName>
    </submittedName>
</protein>
<dbReference type="Pfam" id="PF20229">
    <property type="entry name" value="ChrB_N"/>
    <property type="match status" value="1"/>
</dbReference>
<name>A0A975QMB0_9ACTN</name>
<gene>
    <name evidence="3" type="ORF">KGD82_08660</name>
</gene>
<evidence type="ECO:0000313" key="4">
    <source>
        <dbReference type="Proteomes" id="UP000682416"/>
    </source>
</evidence>